<sequence>MKKSNVKKMKLYNKALQFYCKQLEKALDKACEELEKCEKDFDKIYGTSYAKIKNKKYWKKELMEDD</sequence>
<reference evidence="1" key="1">
    <citation type="journal article" date="2021" name="Proc. Natl. Acad. Sci. U.S.A.">
        <title>A Catalog of Tens of Thousands of Viruses from Human Metagenomes Reveals Hidden Associations with Chronic Diseases.</title>
        <authorList>
            <person name="Tisza M.J."/>
            <person name="Buck C.B."/>
        </authorList>
    </citation>
    <scope>NUCLEOTIDE SEQUENCE</scope>
    <source>
        <strain evidence="1">CtHhH6</strain>
    </source>
</reference>
<accession>A0A8S5QCY5</accession>
<organism evidence="1">
    <name type="scientific">Siphoviridae sp. ctHhH6</name>
    <dbReference type="NCBI Taxonomy" id="2825422"/>
    <lineage>
        <taxon>Viruses</taxon>
        <taxon>Duplodnaviria</taxon>
        <taxon>Heunggongvirae</taxon>
        <taxon>Uroviricota</taxon>
        <taxon>Caudoviricetes</taxon>
    </lineage>
</organism>
<proteinExistence type="predicted"/>
<dbReference type="EMBL" id="BK015633">
    <property type="protein sequence ID" value="DAE16944.1"/>
    <property type="molecule type" value="Genomic_DNA"/>
</dbReference>
<protein>
    <submittedName>
        <fullName evidence="1">Uncharacterized protein</fullName>
    </submittedName>
</protein>
<name>A0A8S5QCY5_9CAUD</name>
<evidence type="ECO:0000313" key="1">
    <source>
        <dbReference type="EMBL" id="DAE16944.1"/>
    </source>
</evidence>